<feature type="domain" description="HTH cro/C1-type" evidence="5">
    <location>
        <begin position="3"/>
        <end position="26"/>
    </location>
</feature>
<dbReference type="RefSeq" id="WP_183859336.1">
    <property type="nucleotide sequence ID" value="NZ_JACHFH010000004.1"/>
</dbReference>
<dbReference type="Proteomes" id="UP000559117">
    <property type="component" value="Unassembled WGS sequence"/>
</dbReference>
<dbReference type="InterPro" id="IPR001761">
    <property type="entry name" value="Peripla_BP/Lac1_sug-bd_dom"/>
</dbReference>
<dbReference type="PANTHER" id="PTHR30146">
    <property type="entry name" value="LACI-RELATED TRANSCRIPTIONAL REPRESSOR"/>
    <property type="match status" value="1"/>
</dbReference>
<evidence type="ECO:0000259" key="5">
    <source>
        <dbReference type="PROSITE" id="PS50943"/>
    </source>
</evidence>
<keyword evidence="7" id="KW-1185">Reference proteome</keyword>
<dbReference type="PROSITE" id="PS50932">
    <property type="entry name" value="HTH_LACI_2"/>
    <property type="match status" value="1"/>
</dbReference>
<dbReference type="Pfam" id="PF00356">
    <property type="entry name" value="LacI"/>
    <property type="match status" value="1"/>
</dbReference>
<dbReference type="InterPro" id="IPR010982">
    <property type="entry name" value="Lambda_DNA-bd_dom_sf"/>
</dbReference>
<dbReference type="Gene3D" id="3.40.50.2300">
    <property type="match status" value="2"/>
</dbReference>
<dbReference type="AlphaFoldDB" id="A0A840UIJ4"/>
<dbReference type="SUPFAM" id="SSF53822">
    <property type="entry name" value="Periplasmic binding protein-like I"/>
    <property type="match status" value="1"/>
</dbReference>
<organism evidence="6 7">
    <name type="scientific">Pectinatus brassicae</name>
    <dbReference type="NCBI Taxonomy" id="862415"/>
    <lineage>
        <taxon>Bacteria</taxon>
        <taxon>Bacillati</taxon>
        <taxon>Bacillota</taxon>
        <taxon>Negativicutes</taxon>
        <taxon>Selenomonadales</taxon>
        <taxon>Selenomonadaceae</taxon>
        <taxon>Pectinatus</taxon>
    </lineage>
</organism>
<accession>A0A840UIJ4</accession>
<dbReference type="GO" id="GO:0000976">
    <property type="term" value="F:transcription cis-regulatory region binding"/>
    <property type="evidence" value="ECO:0007669"/>
    <property type="project" value="TreeGrafter"/>
</dbReference>
<keyword evidence="2" id="KW-0238">DNA-binding</keyword>
<protein>
    <submittedName>
        <fullName evidence="6">LacI family sucrose operon transcriptional repressor</fullName>
    </submittedName>
</protein>
<feature type="domain" description="HTH lacI-type" evidence="4">
    <location>
        <begin position="5"/>
        <end position="58"/>
    </location>
</feature>
<keyword evidence="3" id="KW-0804">Transcription</keyword>
<name>A0A840UIJ4_9FIRM</name>
<reference evidence="6 7" key="1">
    <citation type="submission" date="2020-08" db="EMBL/GenBank/DDBJ databases">
        <title>Genomic Encyclopedia of Type Strains, Phase IV (KMG-IV): sequencing the most valuable type-strain genomes for metagenomic binning, comparative biology and taxonomic classification.</title>
        <authorList>
            <person name="Goeker M."/>
        </authorList>
    </citation>
    <scope>NUCLEOTIDE SEQUENCE [LARGE SCALE GENOMIC DNA]</scope>
    <source>
        <strain evidence="6 7">DSM 24661</strain>
    </source>
</reference>
<dbReference type="CDD" id="cd01392">
    <property type="entry name" value="HTH_LacI"/>
    <property type="match status" value="1"/>
</dbReference>
<evidence type="ECO:0000259" key="4">
    <source>
        <dbReference type="PROSITE" id="PS50932"/>
    </source>
</evidence>
<evidence type="ECO:0000256" key="1">
    <source>
        <dbReference type="ARBA" id="ARBA00023015"/>
    </source>
</evidence>
<dbReference type="SUPFAM" id="SSF47413">
    <property type="entry name" value="lambda repressor-like DNA-binding domains"/>
    <property type="match status" value="1"/>
</dbReference>
<dbReference type="EMBL" id="JACHFH010000004">
    <property type="protein sequence ID" value="MBB5335397.1"/>
    <property type="molecule type" value="Genomic_DNA"/>
</dbReference>
<comment type="caution">
    <text evidence="6">The sequence shown here is derived from an EMBL/GenBank/DDBJ whole genome shotgun (WGS) entry which is preliminary data.</text>
</comment>
<dbReference type="InterPro" id="IPR000843">
    <property type="entry name" value="HTH_LacI"/>
</dbReference>
<dbReference type="PANTHER" id="PTHR30146:SF154">
    <property type="entry name" value="TRANSCRIPTION REGULATOR, MEMBER OF GALR FAMILY"/>
    <property type="match status" value="1"/>
</dbReference>
<dbReference type="CDD" id="cd01542">
    <property type="entry name" value="PBP1_TreR-like"/>
    <property type="match status" value="1"/>
</dbReference>
<dbReference type="PRINTS" id="PR00036">
    <property type="entry name" value="HTHLACI"/>
</dbReference>
<dbReference type="InterPro" id="IPR001387">
    <property type="entry name" value="Cro/C1-type_HTH"/>
</dbReference>
<dbReference type="PROSITE" id="PS50943">
    <property type="entry name" value="HTH_CROC1"/>
    <property type="match status" value="1"/>
</dbReference>
<evidence type="ECO:0000256" key="3">
    <source>
        <dbReference type="ARBA" id="ARBA00023163"/>
    </source>
</evidence>
<dbReference type="InterPro" id="IPR028082">
    <property type="entry name" value="Peripla_BP_I"/>
</dbReference>
<dbReference type="SMART" id="SM00354">
    <property type="entry name" value="HTH_LACI"/>
    <property type="match status" value="1"/>
</dbReference>
<evidence type="ECO:0000256" key="2">
    <source>
        <dbReference type="ARBA" id="ARBA00023125"/>
    </source>
</evidence>
<gene>
    <name evidence="6" type="ORF">HNR32_000518</name>
</gene>
<dbReference type="PROSITE" id="PS00356">
    <property type="entry name" value="HTH_LACI_1"/>
    <property type="match status" value="1"/>
</dbReference>
<sequence length="323" mass="35722">MVKKVTISDVAKLAGVSKSTVSRYLNQGYISDKNAAIIKKAITDTGFKSNFFAARLKTKFNKLIGIVVPRIDSYSAGQTLAGINEILTQEQYQSIIVTSELDSTKEIQAIHQFNQQGVDAIIVISVGITQEKLSLMQQYSTPTIFVGQQHPDLNYIKLNDEKAGMLLGQHLEQCQFKNCVYLNVNKSDKAIGIERCQGFLQAFNGNVHFINTDFSFEHAYLHAPEILKFKPDVIVGATDNIALGVFKYLQEKNIKIPNDIAVAGFGGYPVSEISSPALTTISFNFKLLGKNAAFSILKLLVGKTFHSCLEDNFKLLIRSSTQL</sequence>
<evidence type="ECO:0000313" key="7">
    <source>
        <dbReference type="Proteomes" id="UP000559117"/>
    </source>
</evidence>
<evidence type="ECO:0000313" key="6">
    <source>
        <dbReference type="EMBL" id="MBB5335397.1"/>
    </source>
</evidence>
<dbReference type="Gene3D" id="1.10.260.40">
    <property type="entry name" value="lambda repressor-like DNA-binding domains"/>
    <property type="match status" value="1"/>
</dbReference>
<dbReference type="GO" id="GO:0003700">
    <property type="term" value="F:DNA-binding transcription factor activity"/>
    <property type="evidence" value="ECO:0007669"/>
    <property type="project" value="TreeGrafter"/>
</dbReference>
<keyword evidence="1" id="KW-0805">Transcription regulation</keyword>
<dbReference type="Pfam" id="PF00532">
    <property type="entry name" value="Peripla_BP_1"/>
    <property type="match status" value="1"/>
</dbReference>
<proteinExistence type="predicted"/>